<feature type="transmembrane region" description="Helical" evidence="1">
    <location>
        <begin position="34"/>
        <end position="51"/>
    </location>
</feature>
<evidence type="ECO:0000313" key="3">
    <source>
        <dbReference type="Proteomes" id="UP000215261"/>
    </source>
</evidence>
<evidence type="ECO:0008006" key="4">
    <source>
        <dbReference type="Google" id="ProtNLM"/>
    </source>
</evidence>
<evidence type="ECO:0000313" key="2">
    <source>
        <dbReference type="EMBL" id="OXS41509.1"/>
    </source>
</evidence>
<keyword evidence="1" id="KW-1133">Transmembrane helix</keyword>
<dbReference type="EMBL" id="LUGO01000030">
    <property type="protein sequence ID" value="OXS41509.1"/>
    <property type="molecule type" value="Genomic_DNA"/>
</dbReference>
<accession>A0A231Q3Z8</accession>
<keyword evidence="1" id="KW-0812">Transmembrane</keyword>
<keyword evidence="1" id="KW-0472">Membrane</keyword>
<evidence type="ECO:0000256" key="1">
    <source>
        <dbReference type="SAM" id="Phobius"/>
    </source>
</evidence>
<feature type="transmembrane region" description="Helical" evidence="1">
    <location>
        <begin position="57"/>
        <end position="76"/>
    </location>
</feature>
<reference evidence="2 3" key="1">
    <citation type="submission" date="2016-03" db="EMBL/GenBank/DDBJ databases">
        <title>Sequencing of Lactobacillus Species from Commercial Turkeys.</title>
        <authorList>
            <person name="Johnson T.J."/>
            <person name="Youmans B.P."/>
            <person name="Case K.A."/>
        </authorList>
    </citation>
    <scope>NUCLEOTIDE SEQUENCE [LARGE SCALE GENOMIC DNA]</scope>
    <source>
        <strain evidence="2 3">UMNLA1</strain>
    </source>
</reference>
<organism evidence="2 3">
    <name type="scientific">Ligilactobacillus agilis</name>
    <dbReference type="NCBI Taxonomy" id="1601"/>
    <lineage>
        <taxon>Bacteria</taxon>
        <taxon>Bacillati</taxon>
        <taxon>Bacillota</taxon>
        <taxon>Bacilli</taxon>
        <taxon>Lactobacillales</taxon>
        <taxon>Lactobacillaceae</taxon>
        <taxon>Ligilactobacillus</taxon>
    </lineage>
</organism>
<dbReference type="RefSeq" id="WP_089144569.1">
    <property type="nucleotide sequence ID" value="NZ_LUGE01000066.1"/>
</dbReference>
<feature type="transmembrane region" description="Helical" evidence="1">
    <location>
        <begin position="96"/>
        <end position="118"/>
    </location>
</feature>
<dbReference type="Proteomes" id="UP000215261">
    <property type="component" value="Unassembled WGS sequence"/>
</dbReference>
<dbReference type="Pfam" id="PF11877">
    <property type="entry name" value="DUF3397"/>
    <property type="match status" value="1"/>
</dbReference>
<feature type="transmembrane region" description="Helical" evidence="1">
    <location>
        <begin position="6"/>
        <end position="22"/>
    </location>
</feature>
<gene>
    <name evidence="2" type="ORF">AYP69_02430</name>
</gene>
<proteinExistence type="predicted"/>
<dbReference type="InterPro" id="IPR024515">
    <property type="entry name" value="DUF3397"/>
</dbReference>
<sequence>MLMNPFIQLVVLILLALVLFLLKKRLRLWPKKLLVMDIISPLYLVPLAFFSQEIWGLSLSLYLIFSLALLGLLMTLKQILVKGDIILSRFLRRYWLLVDLVLSLSLLVVLVSRIILFFN</sequence>
<protein>
    <recommendedName>
        <fullName evidence="4">DUF3397 domain-containing protein</fullName>
    </recommendedName>
</protein>
<dbReference type="AlphaFoldDB" id="A0A231Q3Z8"/>
<name>A0A231Q3Z8_9LACO</name>
<comment type="caution">
    <text evidence="2">The sequence shown here is derived from an EMBL/GenBank/DDBJ whole genome shotgun (WGS) entry which is preliminary data.</text>
</comment>